<protein>
    <submittedName>
        <fullName evidence="7">Arylsulfatase</fullName>
        <ecNumber evidence="7">3.1.6.1</ecNumber>
    </submittedName>
</protein>
<feature type="domain" description="Sulfatase N-terminal" evidence="6">
    <location>
        <begin position="39"/>
        <end position="434"/>
    </location>
</feature>
<dbReference type="PANTHER" id="PTHR42693:SF53">
    <property type="entry name" value="ENDO-4-O-SULFATASE"/>
    <property type="match status" value="1"/>
</dbReference>
<dbReference type="EC" id="3.1.6.1" evidence="7"/>
<dbReference type="InterPro" id="IPR024607">
    <property type="entry name" value="Sulfatase_CS"/>
</dbReference>
<organism evidence="7 8">
    <name type="scientific">Novipirellula herctigrandis</name>
    <dbReference type="NCBI Taxonomy" id="2527986"/>
    <lineage>
        <taxon>Bacteria</taxon>
        <taxon>Pseudomonadati</taxon>
        <taxon>Planctomycetota</taxon>
        <taxon>Planctomycetia</taxon>
        <taxon>Pirellulales</taxon>
        <taxon>Pirellulaceae</taxon>
        <taxon>Novipirellula</taxon>
    </lineage>
</organism>
<dbReference type="AlphaFoldDB" id="A0A5C5Z710"/>
<reference evidence="7 8" key="1">
    <citation type="submission" date="2019-02" db="EMBL/GenBank/DDBJ databases">
        <title>Deep-cultivation of Planctomycetes and their phenomic and genomic characterization uncovers novel biology.</title>
        <authorList>
            <person name="Wiegand S."/>
            <person name="Jogler M."/>
            <person name="Boedeker C."/>
            <person name="Pinto D."/>
            <person name="Vollmers J."/>
            <person name="Rivas-Marin E."/>
            <person name="Kohn T."/>
            <person name="Peeters S.H."/>
            <person name="Heuer A."/>
            <person name="Rast P."/>
            <person name="Oberbeckmann S."/>
            <person name="Bunk B."/>
            <person name="Jeske O."/>
            <person name="Meyerdierks A."/>
            <person name="Storesund J.E."/>
            <person name="Kallscheuer N."/>
            <person name="Luecker S."/>
            <person name="Lage O.M."/>
            <person name="Pohl T."/>
            <person name="Merkel B.J."/>
            <person name="Hornburger P."/>
            <person name="Mueller R.-W."/>
            <person name="Bruemmer F."/>
            <person name="Labrenz M."/>
            <person name="Spormann A.M."/>
            <person name="Op Den Camp H."/>
            <person name="Overmann J."/>
            <person name="Amann R."/>
            <person name="Jetten M.S.M."/>
            <person name="Mascher T."/>
            <person name="Medema M.H."/>
            <person name="Devos D.P."/>
            <person name="Kaster A.-K."/>
            <person name="Ovreas L."/>
            <person name="Rohde M."/>
            <person name="Galperin M.Y."/>
            <person name="Jogler C."/>
        </authorList>
    </citation>
    <scope>NUCLEOTIDE SEQUENCE [LARGE SCALE GENOMIC DNA]</scope>
    <source>
        <strain evidence="7 8">CA13</strain>
    </source>
</reference>
<evidence type="ECO:0000256" key="2">
    <source>
        <dbReference type="ARBA" id="ARBA00022723"/>
    </source>
</evidence>
<feature type="compositionally biased region" description="Basic and acidic residues" evidence="5">
    <location>
        <begin position="522"/>
        <end position="532"/>
    </location>
</feature>
<dbReference type="InterPro" id="IPR017850">
    <property type="entry name" value="Alkaline_phosphatase_core_sf"/>
</dbReference>
<evidence type="ECO:0000256" key="3">
    <source>
        <dbReference type="ARBA" id="ARBA00022801"/>
    </source>
</evidence>
<name>A0A5C5Z710_9BACT</name>
<dbReference type="Proteomes" id="UP000315010">
    <property type="component" value="Unassembled WGS sequence"/>
</dbReference>
<comment type="caution">
    <text evidence="7">The sequence shown here is derived from an EMBL/GenBank/DDBJ whole genome shotgun (WGS) entry which is preliminary data.</text>
</comment>
<dbReference type="SUPFAM" id="SSF53649">
    <property type="entry name" value="Alkaline phosphatase-like"/>
    <property type="match status" value="1"/>
</dbReference>
<dbReference type="PANTHER" id="PTHR42693">
    <property type="entry name" value="ARYLSULFATASE FAMILY MEMBER"/>
    <property type="match status" value="1"/>
</dbReference>
<dbReference type="PROSITE" id="PS00149">
    <property type="entry name" value="SULFATASE_2"/>
    <property type="match status" value="1"/>
</dbReference>
<dbReference type="Gene3D" id="3.30.1120.10">
    <property type="match status" value="1"/>
</dbReference>
<dbReference type="InterPro" id="IPR050738">
    <property type="entry name" value="Sulfatase"/>
</dbReference>
<dbReference type="Pfam" id="PF00884">
    <property type="entry name" value="Sulfatase"/>
    <property type="match status" value="1"/>
</dbReference>
<feature type="region of interest" description="Disordered" evidence="5">
    <location>
        <begin position="522"/>
        <end position="551"/>
    </location>
</feature>
<dbReference type="Gene3D" id="3.40.720.10">
    <property type="entry name" value="Alkaline Phosphatase, subunit A"/>
    <property type="match status" value="1"/>
</dbReference>
<evidence type="ECO:0000256" key="1">
    <source>
        <dbReference type="ARBA" id="ARBA00008779"/>
    </source>
</evidence>
<dbReference type="GO" id="GO:0004065">
    <property type="term" value="F:arylsulfatase activity"/>
    <property type="evidence" value="ECO:0007669"/>
    <property type="project" value="UniProtKB-EC"/>
</dbReference>
<evidence type="ECO:0000259" key="6">
    <source>
        <dbReference type="Pfam" id="PF00884"/>
    </source>
</evidence>
<keyword evidence="2" id="KW-0479">Metal-binding</keyword>
<dbReference type="PROSITE" id="PS00523">
    <property type="entry name" value="SULFATASE_1"/>
    <property type="match status" value="1"/>
</dbReference>
<evidence type="ECO:0000256" key="4">
    <source>
        <dbReference type="ARBA" id="ARBA00022837"/>
    </source>
</evidence>
<dbReference type="RefSeq" id="WP_146399185.1">
    <property type="nucleotide sequence ID" value="NZ_SJPJ01000001.1"/>
</dbReference>
<sequence>MNRNATLLQLTLLKFTVGVCVVVGLLNVSVASHLDTDKPNVLIIYFDDMGYGDMGANGPSGLSIPVDSKYLDPAARTLTPNLDRFANQGLRFTRGHSADGVCSPSRYSLLTGHYSWRTRLKRGVTGGYSSTFMDADRFTIGELFRKHGYTTAMIGKWHIGMEFQRMDGKAAVKITGNDKNVLGKLDLSKPVMDTPAHRGFDYWFGTPASLDMPPYAWLESDSKTGEVHVLYQGGIVADGNVDFSQARVARNSDFVLFDKTYGIHARDGAKDPTFVFADYLQIQAAKVVDLIKDRKPDDKPFMMYVPMPAPHAPHAVQESFQGCAGYQYGDYVVQTDYYTGEILKSLGDLNDPKSVAANTIVFITSDNGPENQAYTSSLQLNHDANGPWAGRKRDNYEGGTCVPFMLRWPGKIAPGTTDHACWQGDFVATMAAVLHYDLRQDEAPDAESFLPVLLGNPMPTERRAGFIEHSSSGQFALIDQSGEWKLIDGTGGGGNKRTCDADNRETRASGVIRGTPRQLFHLKTDPGERDNLLVDDSTNPNDNHDPTPSALAKERELYDILNAIRGDKIRGTDGSSNIPR</sequence>
<evidence type="ECO:0000313" key="8">
    <source>
        <dbReference type="Proteomes" id="UP000315010"/>
    </source>
</evidence>
<dbReference type="OrthoDB" id="238839at2"/>
<dbReference type="InterPro" id="IPR000917">
    <property type="entry name" value="Sulfatase_N"/>
</dbReference>
<evidence type="ECO:0000256" key="5">
    <source>
        <dbReference type="SAM" id="MobiDB-lite"/>
    </source>
</evidence>
<evidence type="ECO:0000313" key="7">
    <source>
        <dbReference type="EMBL" id="TWT82591.1"/>
    </source>
</evidence>
<dbReference type="GO" id="GO:0046872">
    <property type="term" value="F:metal ion binding"/>
    <property type="evidence" value="ECO:0007669"/>
    <property type="project" value="UniProtKB-KW"/>
</dbReference>
<gene>
    <name evidence="7" type="primary">atsA_87</name>
    <name evidence="7" type="ORF">CA13_40540</name>
</gene>
<accession>A0A5C5Z710</accession>
<keyword evidence="8" id="KW-1185">Reference proteome</keyword>
<dbReference type="EMBL" id="SJPJ01000001">
    <property type="protein sequence ID" value="TWT82591.1"/>
    <property type="molecule type" value="Genomic_DNA"/>
</dbReference>
<keyword evidence="3 7" id="KW-0378">Hydrolase</keyword>
<proteinExistence type="inferred from homology"/>
<keyword evidence="4" id="KW-0106">Calcium</keyword>
<comment type="similarity">
    <text evidence="1">Belongs to the sulfatase family.</text>
</comment>
<dbReference type="CDD" id="cd16143">
    <property type="entry name" value="ARS_like"/>
    <property type="match status" value="1"/>
</dbReference>